<dbReference type="InterPro" id="IPR050834">
    <property type="entry name" value="Glycosyltransf_2"/>
</dbReference>
<dbReference type="CDD" id="cd00761">
    <property type="entry name" value="Glyco_tranf_GTA_type"/>
    <property type="match status" value="1"/>
</dbReference>
<keyword evidence="3" id="KW-1185">Reference proteome</keyword>
<dbReference type="GO" id="GO:0016740">
    <property type="term" value="F:transferase activity"/>
    <property type="evidence" value="ECO:0007669"/>
    <property type="project" value="UniProtKB-KW"/>
</dbReference>
<reference evidence="2 3" key="1">
    <citation type="submission" date="2016-11" db="EMBL/GenBank/DDBJ databases">
        <authorList>
            <person name="Jaros S."/>
            <person name="Januszkiewicz K."/>
            <person name="Wedrychowicz H."/>
        </authorList>
    </citation>
    <scope>NUCLEOTIDE SEQUENCE [LARGE SCALE GENOMIC DNA]</scope>
    <source>
        <strain evidence="2 3">DSM 26897</strain>
    </source>
</reference>
<organism evidence="2 3">
    <name type="scientific">Cnuella takakiae</name>
    <dbReference type="NCBI Taxonomy" id="1302690"/>
    <lineage>
        <taxon>Bacteria</taxon>
        <taxon>Pseudomonadati</taxon>
        <taxon>Bacteroidota</taxon>
        <taxon>Chitinophagia</taxon>
        <taxon>Chitinophagales</taxon>
        <taxon>Chitinophagaceae</taxon>
        <taxon>Cnuella</taxon>
    </lineage>
</organism>
<dbReference type="PANTHER" id="PTHR43685:SF2">
    <property type="entry name" value="GLYCOSYLTRANSFERASE 2-LIKE DOMAIN-CONTAINING PROTEIN"/>
    <property type="match status" value="1"/>
</dbReference>
<dbReference type="InterPro" id="IPR001173">
    <property type="entry name" value="Glyco_trans_2-like"/>
</dbReference>
<evidence type="ECO:0000313" key="3">
    <source>
        <dbReference type="Proteomes" id="UP000184368"/>
    </source>
</evidence>
<gene>
    <name evidence="2" type="ORF">SAMN05444008_104248</name>
</gene>
<name>A0A1M4YEP1_9BACT</name>
<dbReference type="SUPFAM" id="SSF53448">
    <property type="entry name" value="Nucleotide-diphospho-sugar transferases"/>
    <property type="match status" value="1"/>
</dbReference>
<sequence length="307" mass="35270">MKMEQSQDNIMVSVVIPCYNSAAFIRRAINGVLAQEYTNWELLLVDNGSTDNTIEILNQYKAQYPEKIKVLQQPIKGAPAARNMGLHNARGRYIQFLDSDDEITAEKIGEQVNLVKQQQPAVIVGNAYQVKEVDGVQTQKRLTYYDTNIWVGLITTSLGRTSSCLFQREAVVKAGGWKETQTSSQEYELLFRIIKSGGKISFSPGYHTTIFLRMESVHMSGNQAKVRQVTLNYINLRKDIRRHLQKTGKWEGATRTRFNRHLLGYLLTIREKMPDIYAENMAELELKPYPAFFVRRWLSRTKRKLVG</sequence>
<dbReference type="InterPro" id="IPR029044">
    <property type="entry name" value="Nucleotide-diphossugar_trans"/>
</dbReference>
<dbReference type="PANTHER" id="PTHR43685">
    <property type="entry name" value="GLYCOSYLTRANSFERASE"/>
    <property type="match status" value="1"/>
</dbReference>
<protein>
    <submittedName>
        <fullName evidence="2">Glycosyl transferase family 2</fullName>
    </submittedName>
</protein>
<keyword evidence="2" id="KW-0808">Transferase</keyword>
<accession>A0A1M4YEP1</accession>
<evidence type="ECO:0000259" key="1">
    <source>
        <dbReference type="Pfam" id="PF00535"/>
    </source>
</evidence>
<dbReference type="Proteomes" id="UP000184368">
    <property type="component" value="Unassembled WGS sequence"/>
</dbReference>
<dbReference type="Gene3D" id="3.90.550.10">
    <property type="entry name" value="Spore Coat Polysaccharide Biosynthesis Protein SpsA, Chain A"/>
    <property type="match status" value="1"/>
</dbReference>
<dbReference type="Pfam" id="PF00535">
    <property type="entry name" value="Glycos_transf_2"/>
    <property type="match status" value="1"/>
</dbReference>
<evidence type="ECO:0000313" key="2">
    <source>
        <dbReference type="EMBL" id="SHF03942.1"/>
    </source>
</evidence>
<dbReference type="STRING" id="1302690.BUE76_15420"/>
<proteinExistence type="predicted"/>
<dbReference type="RefSeq" id="WP_073041440.1">
    <property type="nucleotide sequence ID" value="NZ_FQUO01000004.1"/>
</dbReference>
<dbReference type="OrthoDB" id="9770457at2"/>
<dbReference type="EMBL" id="FQUO01000004">
    <property type="protein sequence ID" value="SHF03942.1"/>
    <property type="molecule type" value="Genomic_DNA"/>
</dbReference>
<feature type="domain" description="Glycosyltransferase 2-like" evidence="1">
    <location>
        <begin position="13"/>
        <end position="164"/>
    </location>
</feature>
<dbReference type="AlphaFoldDB" id="A0A1M4YEP1"/>